<dbReference type="PANTHER" id="PTHR45911">
    <property type="entry name" value="C2 DOMAIN-CONTAINING PROTEIN"/>
    <property type="match status" value="1"/>
</dbReference>
<evidence type="ECO:0000256" key="9">
    <source>
        <dbReference type="SAM" id="Phobius"/>
    </source>
</evidence>
<dbReference type="FunFam" id="2.60.40.150:FF:000050">
    <property type="entry name" value="Multiple C2 and transmembrane domain containing 1"/>
    <property type="match status" value="1"/>
</dbReference>
<evidence type="ECO:0000256" key="5">
    <source>
        <dbReference type="ARBA" id="ARBA00022737"/>
    </source>
</evidence>
<protein>
    <recommendedName>
        <fullName evidence="10">C2 domain-containing protein</fullName>
    </recommendedName>
</protein>
<evidence type="ECO:0000256" key="2">
    <source>
        <dbReference type="ARBA" id="ARBA00007923"/>
    </source>
</evidence>
<proteinExistence type="inferred from homology"/>
<dbReference type="FunFam" id="2.60.40.150:FF:000019">
    <property type="entry name" value="Multiple C2 and transmembrane domain-containing protein 2 isoform 1"/>
    <property type="match status" value="1"/>
</dbReference>
<evidence type="ECO:0000256" key="6">
    <source>
        <dbReference type="ARBA" id="ARBA00022837"/>
    </source>
</evidence>
<dbReference type="GO" id="GO:0030672">
    <property type="term" value="C:synaptic vesicle membrane"/>
    <property type="evidence" value="ECO:0007669"/>
    <property type="project" value="TreeGrafter"/>
</dbReference>
<keyword evidence="4" id="KW-0479">Metal-binding</keyword>
<dbReference type="InterPro" id="IPR035892">
    <property type="entry name" value="C2_domain_sf"/>
</dbReference>
<feature type="transmembrane region" description="Helical" evidence="9">
    <location>
        <begin position="489"/>
        <end position="514"/>
    </location>
</feature>
<organism evidence="11 12">
    <name type="scientific">Chiloscyllium punctatum</name>
    <name type="common">Brownbanded bambooshark</name>
    <name type="synonym">Hemiscyllium punctatum</name>
    <dbReference type="NCBI Taxonomy" id="137246"/>
    <lineage>
        <taxon>Eukaryota</taxon>
        <taxon>Metazoa</taxon>
        <taxon>Chordata</taxon>
        <taxon>Craniata</taxon>
        <taxon>Vertebrata</taxon>
        <taxon>Chondrichthyes</taxon>
        <taxon>Elasmobranchii</taxon>
        <taxon>Galeomorphii</taxon>
        <taxon>Galeoidea</taxon>
        <taxon>Orectolobiformes</taxon>
        <taxon>Hemiscylliidae</taxon>
        <taxon>Chiloscyllium</taxon>
    </lineage>
</organism>
<keyword evidence="5" id="KW-0677">Repeat</keyword>
<dbReference type="EMBL" id="BEZZ01000686">
    <property type="protein sequence ID" value="GCC35330.1"/>
    <property type="molecule type" value="Genomic_DNA"/>
</dbReference>
<reference evidence="11 12" key="1">
    <citation type="journal article" date="2018" name="Nat. Ecol. Evol.">
        <title>Shark genomes provide insights into elasmobranch evolution and the origin of vertebrates.</title>
        <authorList>
            <person name="Hara Y"/>
            <person name="Yamaguchi K"/>
            <person name="Onimaru K"/>
            <person name="Kadota M"/>
            <person name="Koyanagi M"/>
            <person name="Keeley SD"/>
            <person name="Tatsumi K"/>
            <person name="Tanaka K"/>
            <person name="Motone F"/>
            <person name="Kageyama Y"/>
            <person name="Nozu R"/>
            <person name="Adachi N"/>
            <person name="Nishimura O"/>
            <person name="Nakagawa R"/>
            <person name="Tanegashima C"/>
            <person name="Kiyatake I"/>
            <person name="Matsumoto R"/>
            <person name="Murakumo K"/>
            <person name="Nishida K"/>
            <person name="Terakita A"/>
            <person name="Kuratani S"/>
            <person name="Sato K"/>
            <person name="Hyodo S Kuraku.S."/>
        </authorList>
    </citation>
    <scope>NUCLEOTIDE SEQUENCE [LARGE SCALE GENOMIC DNA]</scope>
</reference>
<accession>A0A401SY68</accession>
<keyword evidence="12" id="KW-1185">Reference proteome</keyword>
<dbReference type="Gene3D" id="2.60.40.150">
    <property type="entry name" value="C2 domain"/>
    <property type="match status" value="3"/>
</dbReference>
<comment type="subcellular location">
    <subcellularLocation>
        <location evidence="1">Membrane</location>
        <topology evidence="1">Multi-pass membrane protein</topology>
    </subcellularLocation>
</comment>
<dbReference type="OrthoDB" id="5973539at2759"/>
<name>A0A401SY68_CHIPU</name>
<dbReference type="SMART" id="SM00239">
    <property type="entry name" value="C2"/>
    <property type="match status" value="3"/>
</dbReference>
<dbReference type="STRING" id="137246.A0A401SY68"/>
<dbReference type="CDD" id="cd08376">
    <property type="entry name" value="C2B_MCTP_PRT"/>
    <property type="match status" value="1"/>
</dbReference>
<dbReference type="InterPro" id="IPR000008">
    <property type="entry name" value="C2_dom"/>
</dbReference>
<dbReference type="PROSITE" id="PS50004">
    <property type="entry name" value="C2"/>
    <property type="match status" value="3"/>
</dbReference>
<feature type="domain" description="C2" evidence="10">
    <location>
        <begin position="289"/>
        <end position="402"/>
    </location>
</feature>
<dbReference type="GO" id="GO:0005509">
    <property type="term" value="F:calcium ion binding"/>
    <property type="evidence" value="ECO:0007669"/>
    <property type="project" value="TreeGrafter"/>
</dbReference>
<feature type="domain" description="C2" evidence="10">
    <location>
        <begin position="1"/>
        <end position="99"/>
    </location>
</feature>
<keyword evidence="8 9" id="KW-0472">Membrane</keyword>
<gene>
    <name evidence="11" type="ORF">chiPu_0013813</name>
</gene>
<evidence type="ECO:0000313" key="12">
    <source>
        <dbReference type="Proteomes" id="UP000287033"/>
    </source>
</evidence>
<dbReference type="SUPFAM" id="SSF49562">
    <property type="entry name" value="C2 domain (Calcium/lipid-binding domain, CaLB)"/>
    <property type="match status" value="3"/>
</dbReference>
<comment type="caution">
    <text evidence="11">The sequence shown here is derived from an EMBL/GenBank/DDBJ whole genome shotgun (WGS) entry which is preliminary data.</text>
</comment>
<evidence type="ECO:0000256" key="1">
    <source>
        <dbReference type="ARBA" id="ARBA00004141"/>
    </source>
</evidence>
<feature type="transmembrane region" description="Helical" evidence="9">
    <location>
        <begin position="595"/>
        <end position="623"/>
    </location>
</feature>
<evidence type="ECO:0000313" key="11">
    <source>
        <dbReference type="EMBL" id="GCC35330.1"/>
    </source>
</evidence>
<keyword evidence="7 9" id="KW-1133">Transmembrane helix</keyword>
<dbReference type="Pfam" id="PF00168">
    <property type="entry name" value="C2"/>
    <property type="match status" value="3"/>
</dbReference>
<dbReference type="AlphaFoldDB" id="A0A401SY68"/>
<comment type="similarity">
    <text evidence="2">Belongs to the MCTP family.</text>
</comment>
<evidence type="ECO:0000256" key="7">
    <source>
        <dbReference type="ARBA" id="ARBA00022989"/>
    </source>
</evidence>
<dbReference type="Proteomes" id="UP000287033">
    <property type="component" value="Unassembled WGS sequence"/>
</dbReference>
<dbReference type="CDD" id="cd08377">
    <property type="entry name" value="C2C_MCTP_PRT"/>
    <property type="match status" value="1"/>
</dbReference>
<dbReference type="GO" id="GO:0046928">
    <property type="term" value="P:regulation of neurotransmitter secretion"/>
    <property type="evidence" value="ECO:0007669"/>
    <property type="project" value="TreeGrafter"/>
</dbReference>
<feature type="domain" description="C2" evidence="10">
    <location>
        <begin position="131"/>
        <end position="247"/>
    </location>
</feature>
<evidence type="ECO:0000259" key="10">
    <source>
        <dbReference type="PROSITE" id="PS50004"/>
    </source>
</evidence>
<dbReference type="PANTHER" id="PTHR45911:SF3">
    <property type="entry name" value="DYSFERLIN-RELATED"/>
    <property type="match status" value="1"/>
</dbReference>
<sequence>MYVCNFYLKAILKKCYMNGTSDPYVKFKIARKEVYRSKIIHKNLNPVWNEKISLLIQNVAETVYIKVFDYDFALQDDFMGSAYLDLTNLELNRPTDVTLNLKDPSCPVQILGYLLMTVTLVYRETDPRETVQNTRLLEAHKRDELWRGVVSVTLVEGRDLKPMDPNGLSDPYVKFKMGCQKYKSKAILKTLNPKWREQFDFLLAEEKGGIIDITVWDKDSLKKDDFIGRCQVDLAGLSKEHTHRLDLALSGGKGSLVLLVTLTASAPVSISDLSFTTLDNEEERNKIMAKYSLLRSFQNLRDIGFVQVKIIKAEGLMVADVTGSSDPFCVIELNNDRLQTHTVHRSLNPEWNKVFTFNIKDIHSVLEVTVYDEDRDRSADFLGKVAIPLLNIQNGEQKAYVLKNKNLTGATKGVIYLEMDVIFNVVRASIRTITPKEEKYIEEEQKISKELLQKNYYRVRRCIMVLVNTGRYINSCFEWESPQRSLTAFLIYLVTVWNFELYVIPLMLFVLLIYNYCLIRSGKDNRISSMQELEESLIAYEEDEEDRTDKESERKGLMDKLSAIQEVGVAVQNGLDEVANLYERVKNTFNWTVPFLSWLAVFVLFAGTIILYFIPLRYILLVWGIHKFTKKLRNPFLIDNNELLDFLSRVHSDVEMVHFHELNQESSQGLMTFKKKTNSG</sequence>
<keyword evidence="6" id="KW-0106">Calcium</keyword>
<evidence type="ECO:0000256" key="3">
    <source>
        <dbReference type="ARBA" id="ARBA00022692"/>
    </source>
</evidence>
<dbReference type="PRINTS" id="PR00360">
    <property type="entry name" value="C2DOMAIN"/>
</dbReference>
<keyword evidence="3 9" id="KW-0812">Transmembrane</keyword>
<evidence type="ECO:0000256" key="8">
    <source>
        <dbReference type="ARBA" id="ARBA00023136"/>
    </source>
</evidence>
<evidence type="ECO:0000256" key="4">
    <source>
        <dbReference type="ARBA" id="ARBA00022723"/>
    </source>
</evidence>
<dbReference type="OMA" id="DCGPTLE"/>